<gene>
    <name evidence="1" type="ORF">H4R21_003592</name>
</gene>
<evidence type="ECO:0000313" key="1">
    <source>
        <dbReference type="EMBL" id="KAJ2799317.1"/>
    </source>
</evidence>
<proteinExistence type="predicted"/>
<protein>
    <submittedName>
        <fullName evidence="1">Uncharacterized protein</fullName>
    </submittedName>
</protein>
<name>A0ACC1L1Y0_9FUNG</name>
<reference evidence="1" key="1">
    <citation type="submission" date="2022-07" db="EMBL/GenBank/DDBJ databases">
        <title>Phylogenomic reconstructions and comparative analyses of Kickxellomycotina fungi.</title>
        <authorList>
            <person name="Reynolds N.K."/>
            <person name="Stajich J.E."/>
            <person name="Barry K."/>
            <person name="Grigoriev I.V."/>
            <person name="Crous P."/>
            <person name="Smith M.E."/>
        </authorList>
    </citation>
    <scope>NUCLEOTIDE SEQUENCE</scope>
    <source>
        <strain evidence="1">BCRC 34780</strain>
    </source>
</reference>
<dbReference type="EMBL" id="JANBUN010001170">
    <property type="protein sequence ID" value="KAJ2799317.1"/>
    <property type="molecule type" value="Genomic_DNA"/>
</dbReference>
<sequence>MAGGTMAPQPYAPYSGDGEHAQLPRIRPPPPPLPPQRQTAPIDLPPISHRAHPYLGRDQSSNARHRAFQAPAGAAQSPARTHTPPVSPFQSQAYPPPPPPQLVRTQSPTESASTGTSTLRWKLRHGPGAAFGIVLTIPSAVAAQTTAQLGFDWACIDMENSPQPAATVADMVVAIAGSGGCVPLVRVPSPSSEWIRWAVEAGARGVIVPGIQSRDQMWRVVACSREAASRATFTQPPSFPLHAPSPIHRPSHHRDHNSHSQPFPGARSAPPPPPQVGGVGAAIQDGRPRPTSAGGDVLVIPQIEHLGSGASIEEILSVPGVDAAFVRSHTASGGIGRVPVDVFGRALHACRRLGIPLGVDSASGDAAQEGVHWGFQMVSVGRDVDVLAAAAADQLRRARSA</sequence>
<accession>A0ACC1L1Y0</accession>
<organism evidence="1 2">
    <name type="scientific">Coemansia helicoidea</name>
    <dbReference type="NCBI Taxonomy" id="1286919"/>
    <lineage>
        <taxon>Eukaryota</taxon>
        <taxon>Fungi</taxon>
        <taxon>Fungi incertae sedis</taxon>
        <taxon>Zoopagomycota</taxon>
        <taxon>Kickxellomycotina</taxon>
        <taxon>Kickxellomycetes</taxon>
        <taxon>Kickxellales</taxon>
        <taxon>Kickxellaceae</taxon>
        <taxon>Coemansia</taxon>
    </lineage>
</organism>
<keyword evidence="2" id="KW-1185">Reference proteome</keyword>
<comment type="caution">
    <text evidence="1">The sequence shown here is derived from an EMBL/GenBank/DDBJ whole genome shotgun (WGS) entry which is preliminary data.</text>
</comment>
<evidence type="ECO:0000313" key="2">
    <source>
        <dbReference type="Proteomes" id="UP001140087"/>
    </source>
</evidence>
<dbReference type="Proteomes" id="UP001140087">
    <property type="component" value="Unassembled WGS sequence"/>
</dbReference>